<keyword evidence="3" id="KW-0859">Xylose metabolism</keyword>
<organism evidence="4 5">
    <name type="scientific">Clostridium amylolyticum</name>
    <dbReference type="NCBI Taxonomy" id="1121298"/>
    <lineage>
        <taxon>Bacteria</taxon>
        <taxon>Bacillati</taxon>
        <taxon>Bacillota</taxon>
        <taxon>Clostridia</taxon>
        <taxon>Eubacteriales</taxon>
        <taxon>Clostridiaceae</taxon>
        <taxon>Clostridium</taxon>
    </lineage>
</organism>
<keyword evidence="5" id="KW-1185">Reference proteome</keyword>
<evidence type="ECO:0000256" key="3">
    <source>
        <dbReference type="ARBA" id="ARBA00022629"/>
    </source>
</evidence>
<reference evidence="4 5" key="1">
    <citation type="submission" date="2016-11" db="EMBL/GenBank/DDBJ databases">
        <authorList>
            <person name="Jaros S."/>
            <person name="Januszkiewicz K."/>
            <person name="Wedrychowicz H."/>
        </authorList>
    </citation>
    <scope>NUCLEOTIDE SEQUENCE [LARGE SCALE GENOMIC DNA]</scope>
    <source>
        <strain evidence="4 5">DSM 21864</strain>
    </source>
</reference>
<name>A0A1M6HAS5_9CLOT</name>
<evidence type="ECO:0000256" key="2">
    <source>
        <dbReference type="ARBA" id="ARBA00006479"/>
    </source>
</evidence>
<dbReference type="Pfam" id="PF13412">
    <property type="entry name" value="HTH_24"/>
    <property type="match status" value="1"/>
</dbReference>
<accession>A0A1M6HAS5</accession>
<dbReference type="SUPFAM" id="SSF46785">
    <property type="entry name" value="Winged helix' DNA-binding domain"/>
    <property type="match status" value="1"/>
</dbReference>
<dbReference type="PANTHER" id="PTHR18964:SF149">
    <property type="entry name" value="BIFUNCTIONAL UDP-N-ACETYLGLUCOSAMINE 2-EPIMERASE_N-ACETYLMANNOSAMINE KINASE"/>
    <property type="match status" value="1"/>
</dbReference>
<dbReference type="InterPro" id="IPR036390">
    <property type="entry name" value="WH_DNA-bd_sf"/>
</dbReference>
<dbReference type="OrthoDB" id="9796533at2"/>
<dbReference type="RefSeq" id="WP_073006875.1">
    <property type="nucleotide sequence ID" value="NZ_FQZO01000003.1"/>
</dbReference>
<keyword evidence="3" id="KW-0119">Carbohydrate metabolism</keyword>
<dbReference type="EMBL" id="FQZO01000003">
    <property type="protein sequence ID" value="SHJ19295.1"/>
    <property type="molecule type" value="Genomic_DNA"/>
</dbReference>
<dbReference type="InterPro" id="IPR000600">
    <property type="entry name" value="ROK"/>
</dbReference>
<dbReference type="Gene3D" id="3.30.420.40">
    <property type="match status" value="2"/>
</dbReference>
<comment type="function">
    <text evidence="1">Transcriptional repressor of xylose-utilizing enzymes.</text>
</comment>
<dbReference type="InterPro" id="IPR036388">
    <property type="entry name" value="WH-like_DNA-bd_sf"/>
</dbReference>
<dbReference type="PANTHER" id="PTHR18964">
    <property type="entry name" value="ROK (REPRESSOR, ORF, KINASE) FAMILY"/>
    <property type="match status" value="1"/>
</dbReference>
<evidence type="ECO:0000313" key="5">
    <source>
        <dbReference type="Proteomes" id="UP000184080"/>
    </source>
</evidence>
<evidence type="ECO:0000256" key="1">
    <source>
        <dbReference type="ARBA" id="ARBA00002486"/>
    </source>
</evidence>
<dbReference type="Pfam" id="PF00480">
    <property type="entry name" value="ROK"/>
    <property type="match status" value="1"/>
</dbReference>
<dbReference type="GO" id="GO:0016301">
    <property type="term" value="F:kinase activity"/>
    <property type="evidence" value="ECO:0007669"/>
    <property type="project" value="UniProtKB-KW"/>
</dbReference>
<protein>
    <submittedName>
        <fullName evidence="4">Sugar kinase of the NBD/HSP70 family, may contain an N-terminal HTH domain</fullName>
    </submittedName>
</protein>
<dbReference type="Proteomes" id="UP000184080">
    <property type="component" value="Unassembled WGS sequence"/>
</dbReference>
<sequence length="405" mass="46086">MTIGKNMQHLKQNNQKAVLNIINEKGSIPKKDMAAILGITATSITNITNEMIAEGILKTIGKKEDNKVGRKKVLISLNYDYKKVIGLNIHLIDGKIVVSVGITNLNATPIFEDKYIYDKDIDINLMFKSICEEIKKAMKEKILEEKDIIGIGVAIIGIVDTVNGISINPQGLWNSPVNVREIIKTHFNLPVHVINNIHSYVLAHQMLEKNLINKENFIFIKYGPRIGSVVVINGNVYEGMNNRAGKLSHLRVNSPSVIQCRCGDINCLEAVVSFERILHELKEVITEENMPLLFQRIDGNKDKLTMEDVYWSYDQRDPNVVEIINEKYYYIASILVNIIKFIDPNGIFLTGEGFSNENINKVFYKNVYELSNKRFSKEMFYKSDIDKYPIYTGAIALVLSNEFYN</sequence>
<gene>
    <name evidence="4" type="ORF">SAMN05444401_2449</name>
</gene>
<dbReference type="Gene3D" id="1.10.10.10">
    <property type="entry name" value="Winged helix-like DNA-binding domain superfamily/Winged helix DNA-binding domain"/>
    <property type="match status" value="1"/>
</dbReference>
<evidence type="ECO:0000313" key="4">
    <source>
        <dbReference type="EMBL" id="SHJ19295.1"/>
    </source>
</evidence>
<dbReference type="AlphaFoldDB" id="A0A1M6HAS5"/>
<dbReference type="SUPFAM" id="SSF53067">
    <property type="entry name" value="Actin-like ATPase domain"/>
    <property type="match status" value="1"/>
</dbReference>
<keyword evidence="4" id="KW-0808">Transferase</keyword>
<keyword evidence="4" id="KW-0418">Kinase</keyword>
<proteinExistence type="inferred from homology"/>
<dbReference type="STRING" id="1121298.SAMN05444401_2449"/>
<dbReference type="GO" id="GO:0042732">
    <property type="term" value="P:D-xylose metabolic process"/>
    <property type="evidence" value="ECO:0007669"/>
    <property type="project" value="UniProtKB-KW"/>
</dbReference>
<comment type="similarity">
    <text evidence="2">Belongs to the ROK (NagC/XylR) family.</text>
</comment>
<dbReference type="InterPro" id="IPR043129">
    <property type="entry name" value="ATPase_NBD"/>
</dbReference>